<dbReference type="KEGG" id="tad:TRIADDRAFT_60529"/>
<dbReference type="HOGENOM" id="CLU_864161_0_0_1"/>
<reference evidence="1 2" key="1">
    <citation type="journal article" date="2008" name="Nature">
        <title>The Trichoplax genome and the nature of placozoans.</title>
        <authorList>
            <person name="Srivastava M."/>
            <person name="Begovic E."/>
            <person name="Chapman J."/>
            <person name="Putnam N.H."/>
            <person name="Hellsten U."/>
            <person name="Kawashima T."/>
            <person name="Kuo A."/>
            <person name="Mitros T."/>
            <person name="Salamov A."/>
            <person name="Carpenter M.L."/>
            <person name="Signorovitch A.Y."/>
            <person name="Moreno M.A."/>
            <person name="Kamm K."/>
            <person name="Grimwood J."/>
            <person name="Schmutz J."/>
            <person name="Shapiro H."/>
            <person name="Grigoriev I.V."/>
            <person name="Buss L.W."/>
            <person name="Schierwater B."/>
            <person name="Dellaporta S.L."/>
            <person name="Rokhsar D.S."/>
        </authorList>
    </citation>
    <scope>NUCLEOTIDE SEQUENCE [LARGE SCALE GENOMIC DNA]</scope>
    <source>
        <strain evidence="1 2">Grell-BS-1999</strain>
    </source>
</reference>
<dbReference type="GO" id="GO:0099041">
    <property type="term" value="P:vesicle tethering to Golgi"/>
    <property type="evidence" value="ECO:0000318"/>
    <property type="project" value="GO_Central"/>
</dbReference>
<dbReference type="EMBL" id="DS985256">
    <property type="protein sequence ID" value="EDV20882.1"/>
    <property type="molecule type" value="Genomic_DNA"/>
</dbReference>
<dbReference type="Proteomes" id="UP000009022">
    <property type="component" value="Unassembled WGS sequence"/>
</dbReference>
<proteinExistence type="predicted"/>
<sequence>MAATASYALYILDEENSSLTKLLTSLDDESESQLRQYVERQLKRLLSQSGFVITTQLRESSPTSMCYLSLLDSKEIACKTELDAYVKTLTASLANFDADSKILSEDTVNILELWYTECIHYINRCTKVFGKDLALLIHATDYLAVVLKPTILRRKTKNLALLLTHRFLMAGSLTRLISNDNVQENLTKSSDTKELFNSKVLDLNIDESGYEFSSKDVNASCTKWTEIMLKDESSSSFALRQILEDMKLKTVQEMNLLKRIVTQAQRSYYDLFRAYKFLIKCGNADVIMKHLYNGLANDSDENIEDIITLLHEAYINREPCEL</sequence>
<dbReference type="eggNOG" id="ENOG502QRCR">
    <property type="taxonomic scope" value="Eukaryota"/>
</dbReference>
<evidence type="ECO:0000313" key="2">
    <source>
        <dbReference type="Proteomes" id="UP000009022"/>
    </source>
</evidence>
<accession>B3S8G2</accession>
<gene>
    <name evidence="1" type="ORF">TRIADDRAFT_60529</name>
</gene>
<evidence type="ECO:0000313" key="1">
    <source>
        <dbReference type="EMBL" id="EDV20882.1"/>
    </source>
</evidence>
<dbReference type="OMA" id="IACKTEL"/>
<keyword evidence="2" id="KW-1185">Reference proteome</keyword>
<dbReference type="AlphaFoldDB" id="B3S8G2"/>
<dbReference type="InterPro" id="IPR028280">
    <property type="entry name" value="Njmu-R1"/>
</dbReference>
<dbReference type="GO" id="GO:0005802">
    <property type="term" value="C:trans-Golgi network"/>
    <property type="evidence" value="ECO:0000318"/>
    <property type="project" value="GO_Central"/>
</dbReference>
<dbReference type="STRING" id="10228.B3S8G2"/>
<organism evidence="1 2">
    <name type="scientific">Trichoplax adhaerens</name>
    <name type="common">Trichoplax reptans</name>
    <dbReference type="NCBI Taxonomy" id="10228"/>
    <lineage>
        <taxon>Eukaryota</taxon>
        <taxon>Metazoa</taxon>
        <taxon>Placozoa</taxon>
        <taxon>Uniplacotomia</taxon>
        <taxon>Trichoplacea</taxon>
        <taxon>Trichoplacidae</taxon>
        <taxon>Trichoplax</taxon>
    </lineage>
</organism>
<protein>
    <submittedName>
        <fullName evidence="1">Uncharacterized protein</fullName>
    </submittedName>
</protein>
<dbReference type="PANTHER" id="PTHR14416">
    <property type="entry name" value="PROTEIN NJMU-R1"/>
    <property type="match status" value="1"/>
</dbReference>
<dbReference type="OrthoDB" id="20238at2759"/>
<dbReference type="InParanoid" id="B3S8G2"/>
<dbReference type="Pfam" id="PF15053">
    <property type="entry name" value="Njmu-R1"/>
    <property type="match status" value="1"/>
</dbReference>
<dbReference type="RefSeq" id="XP_002116526.1">
    <property type="nucleotide sequence ID" value="XM_002116490.1"/>
</dbReference>
<dbReference type="CTD" id="6757802"/>
<dbReference type="PhylomeDB" id="B3S8G2"/>
<dbReference type="GeneID" id="6757802"/>
<dbReference type="FunCoup" id="B3S8G2">
    <property type="interactions" value="764"/>
</dbReference>
<name>B3S8G2_TRIAD</name>
<dbReference type="PANTHER" id="PTHR14416:SF2">
    <property type="entry name" value="PROTEIN NJMU-R1"/>
    <property type="match status" value="1"/>
</dbReference>